<feature type="transmembrane region" description="Helical" evidence="7">
    <location>
        <begin position="38"/>
        <end position="58"/>
    </location>
</feature>
<dbReference type="InterPro" id="IPR006593">
    <property type="entry name" value="Cyt_b561/ferric_Rdtase_TM"/>
</dbReference>
<keyword evidence="6 7" id="KW-0472">Membrane</keyword>
<organism evidence="11">
    <name type="scientific">Thelazia callipaeda</name>
    <name type="common">Oriental eyeworm</name>
    <name type="synonym">Parasitic nematode</name>
    <dbReference type="NCBI Taxonomy" id="103827"/>
    <lineage>
        <taxon>Eukaryota</taxon>
        <taxon>Metazoa</taxon>
        <taxon>Ecdysozoa</taxon>
        <taxon>Nematoda</taxon>
        <taxon>Chromadorea</taxon>
        <taxon>Rhabditida</taxon>
        <taxon>Spirurina</taxon>
        <taxon>Spiruromorpha</taxon>
        <taxon>Thelazioidea</taxon>
        <taxon>Thelaziidae</taxon>
        <taxon>Thelazia</taxon>
    </lineage>
</organism>
<sequence>MVWYGVLMIIGWMLLVAVAITAARYLRNHWSNRMPFGLKIWFHIGAIAIILMIAQPLGSFLRCDQSSKYRPVFNWSHRISGLLSFILSQVCILLAVIYFKVWIARWAAAVAFAVYLIFILVLIISAQKINSLSRQQQSSVAYGSNGHYNGEQVTITKNEHDSTAKKMMVSLILAFTLIIALIVVLLKGQVKMPNVLQ</sequence>
<dbReference type="Proteomes" id="UP000276776">
    <property type="component" value="Unassembled WGS sequence"/>
</dbReference>
<gene>
    <name evidence="9" type="ORF">TCLT_LOCUS8579</name>
</gene>
<keyword evidence="3 7" id="KW-0812">Transmembrane</keyword>
<dbReference type="PROSITE" id="PS50939">
    <property type="entry name" value="CYTOCHROME_B561"/>
    <property type="match status" value="1"/>
</dbReference>
<evidence type="ECO:0000256" key="7">
    <source>
        <dbReference type="SAM" id="Phobius"/>
    </source>
</evidence>
<dbReference type="WBParaSite" id="TCLT_0000859001-mRNA-1">
    <property type="protein sequence ID" value="TCLT_0000859001-mRNA-1"/>
    <property type="gene ID" value="TCLT_0000859001"/>
</dbReference>
<evidence type="ECO:0000256" key="4">
    <source>
        <dbReference type="ARBA" id="ARBA00022982"/>
    </source>
</evidence>
<accession>A0A0N5D6D3</accession>
<evidence type="ECO:0000313" key="9">
    <source>
        <dbReference type="EMBL" id="VDN06152.1"/>
    </source>
</evidence>
<feature type="transmembrane region" description="Helical" evidence="7">
    <location>
        <begin position="106"/>
        <end position="126"/>
    </location>
</feature>
<keyword evidence="10" id="KW-1185">Reference proteome</keyword>
<keyword evidence="5 7" id="KW-1133">Transmembrane helix</keyword>
<dbReference type="Gene3D" id="1.20.120.1770">
    <property type="match status" value="1"/>
</dbReference>
<protein>
    <submittedName>
        <fullName evidence="11">Cytochrome b561 domain-containing protein</fullName>
    </submittedName>
</protein>
<dbReference type="AlphaFoldDB" id="A0A0N5D6D3"/>
<keyword evidence="2" id="KW-0813">Transport</keyword>
<evidence type="ECO:0000256" key="2">
    <source>
        <dbReference type="ARBA" id="ARBA00022448"/>
    </source>
</evidence>
<evidence type="ECO:0000256" key="5">
    <source>
        <dbReference type="ARBA" id="ARBA00022989"/>
    </source>
</evidence>
<evidence type="ECO:0000313" key="11">
    <source>
        <dbReference type="WBParaSite" id="TCLT_0000859001-mRNA-1"/>
    </source>
</evidence>
<reference evidence="9 10" key="2">
    <citation type="submission" date="2018-11" db="EMBL/GenBank/DDBJ databases">
        <authorList>
            <consortium name="Pathogen Informatics"/>
        </authorList>
    </citation>
    <scope>NUCLEOTIDE SEQUENCE [LARGE SCALE GENOMIC DNA]</scope>
</reference>
<evidence type="ECO:0000256" key="1">
    <source>
        <dbReference type="ARBA" id="ARBA00004370"/>
    </source>
</evidence>
<evidence type="ECO:0000259" key="8">
    <source>
        <dbReference type="PROSITE" id="PS50939"/>
    </source>
</evidence>
<evidence type="ECO:0000256" key="6">
    <source>
        <dbReference type="ARBA" id="ARBA00023136"/>
    </source>
</evidence>
<evidence type="ECO:0000313" key="10">
    <source>
        <dbReference type="Proteomes" id="UP000276776"/>
    </source>
</evidence>
<dbReference type="GO" id="GO:0016020">
    <property type="term" value="C:membrane"/>
    <property type="evidence" value="ECO:0007669"/>
    <property type="project" value="UniProtKB-SubCell"/>
</dbReference>
<feature type="transmembrane region" description="Helical" evidence="7">
    <location>
        <begin position="167"/>
        <end position="186"/>
    </location>
</feature>
<feature type="domain" description="Cytochrome b561" evidence="8">
    <location>
        <begin position="1"/>
        <end position="133"/>
    </location>
</feature>
<evidence type="ECO:0000256" key="3">
    <source>
        <dbReference type="ARBA" id="ARBA00022692"/>
    </source>
</evidence>
<dbReference type="OrthoDB" id="2419613at2759"/>
<comment type="subcellular location">
    <subcellularLocation>
        <location evidence="1">Membrane</location>
    </subcellularLocation>
</comment>
<feature type="transmembrane region" description="Helical" evidence="7">
    <location>
        <begin position="6"/>
        <end position="26"/>
    </location>
</feature>
<reference evidence="11" key="1">
    <citation type="submission" date="2017-02" db="UniProtKB">
        <authorList>
            <consortium name="WormBaseParasite"/>
        </authorList>
    </citation>
    <scope>IDENTIFICATION</scope>
</reference>
<dbReference type="STRING" id="103827.A0A0N5D6D3"/>
<proteinExistence type="predicted"/>
<keyword evidence="4" id="KW-0249">Electron transport</keyword>
<feature type="transmembrane region" description="Helical" evidence="7">
    <location>
        <begin position="78"/>
        <end position="99"/>
    </location>
</feature>
<dbReference type="EMBL" id="UYYF01004654">
    <property type="protein sequence ID" value="VDN06152.1"/>
    <property type="molecule type" value="Genomic_DNA"/>
</dbReference>
<dbReference type="SMART" id="SM00665">
    <property type="entry name" value="B561"/>
    <property type="match status" value="1"/>
</dbReference>
<name>A0A0N5D6D3_THECL</name>